<dbReference type="OrthoDB" id="2702811at2759"/>
<accession>A0A0C3JT33</accession>
<reference evidence="2" key="2">
    <citation type="submission" date="2015-01" db="EMBL/GenBank/DDBJ databases">
        <title>Evolutionary Origins and Diversification of the Mycorrhizal Mutualists.</title>
        <authorList>
            <consortium name="DOE Joint Genome Institute"/>
            <consortium name="Mycorrhizal Genomics Consortium"/>
            <person name="Kohler A."/>
            <person name="Kuo A."/>
            <person name="Nagy L.G."/>
            <person name="Floudas D."/>
            <person name="Copeland A."/>
            <person name="Barry K.W."/>
            <person name="Cichocki N."/>
            <person name="Veneault-Fourrey C."/>
            <person name="LaButti K."/>
            <person name="Lindquist E.A."/>
            <person name="Lipzen A."/>
            <person name="Lundell T."/>
            <person name="Morin E."/>
            <person name="Murat C."/>
            <person name="Riley R."/>
            <person name="Ohm R."/>
            <person name="Sun H."/>
            <person name="Tunlid A."/>
            <person name="Henrissat B."/>
            <person name="Grigoriev I.V."/>
            <person name="Hibbett D.S."/>
            <person name="Martin F."/>
        </authorList>
    </citation>
    <scope>NUCLEOTIDE SEQUENCE [LARGE SCALE GENOMIC DNA]</scope>
    <source>
        <strain evidence="2">Marx 270</strain>
    </source>
</reference>
<evidence type="ECO:0000313" key="1">
    <source>
        <dbReference type="EMBL" id="KIO00642.1"/>
    </source>
</evidence>
<gene>
    <name evidence="1" type="ORF">M404DRAFT_29336</name>
</gene>
<dbReference type="InParanoid" id="A0A0C3JT33"/>
<dbReference type="Proteomes" id="UP000054217">
    <property type="component" value="Unassembled WGS sequence"/>
</dbReference>
<sequence>MSASCTPRLSQLIHASTPDPVEAEKAALREQIMAVLAGLVAEAKRVLDDWEDMWEEKTIWLRCWEEKTVALMPLVKRGKTLGVSMWVDAADAPVLAKADDIYKWWTMEEAKARAKAEQDIQMGEETAEGVGDEGAGVKMSHVEVPQLAHKHSQQTIAESEDEAGLRVTIPPRSVLHKVPCARCSVKHVVCFGLEG</sequence>
<dbReference type="EMBL" id="KN831994">
    <property type="protein sequence ID" value="KIO00642.1"/>
    <property type="molecule type" value="Genomic_DNA"/>
</dbReference>
<name>A0A0C3JT33_PISTI</name>
<dbReference type="HOGENOM" id="CLU_043974_2_0_1"/>
<evidence type="ECO:0000313" key="2">
    <source>
        <dbReference type="Proteomes" id="UP000054217"/>
    </source>
</evidence>
<proteinExistence type="predicted"/>
<keyword evidence="2" id="KW-1185">Reference proteome</keyword>
<dbReference type="AlphaFoldDB" id="A0A0C3JT33"/>
<reference evidence="1 2" key="1">
    <citation type="submission" date="2014-04" db="EMBL/GenBank/DDBJ databases">
        <authorList>
            <consortium name="DOE Joint Genome Institute"/>
            <person name="Kuo A."/>
            <person name="Kohler A."/>
            <person name="Costa M.D."/>
            <person name="Nagy L.G."/>
            <person name="Floudas D."/>
            <person name="Copeland A."/>
            <person name="Barry K.W."/>
            <person name="Cichocki N."/>
            <person name="Veneault-Fourrey C."/>
            <person name="LaButti K."/>
            <person name="Lindquist E.A."/>
            <person name="Lipzen A."/>
            <person name="Lundell T."/>
            <person name="Morin E."/>
            <person name="Murat C."/>
            <person name="Sun H."/>
            <person name="Tunlid A."/>
            <person name="Henrissat B."/>
            <person name="Grigoriev I.V."/>
            <person name="Hibbett D.S."/>
            <person name="Martin F."/>
            <person name="Nordberg H.P."/>
            <person name="Cantor M.N."/>
            <person name="Hua S.X."/>
        </authorList>
    </citation>
    <scope>NUCLEOTIDE SEQUENCE [LARGE SCALE GENOMIC DNA]</scope>
    <source>
        <strain evidence="1 2">Marx 270</strain>
    </source>
</reference>
<protein>
    <submittedName>
        <fullName evidence="1">Uncharacterized protein</fullName>
    </submittedName>
</protein>
<organism evidence="1 2">
    <name type="scientific">Pisolithus tinctorius Marx 270</name>
    <dbReference type="NCBI Taxonomy" id="870435"/>
    <lineage>
        <taxon>Eukaryota</taxon>
        <taxon>Fungi</taxon>
        <taxon>Dikarya</taxon>
        <taxon>Basidiomycota</taxon>
        <taxon>Agaricomycotina</taxon>
        <taxon>Agaricomycetes</taxon>
        <taxon>Agaricomycetidae</taxon>
        <taxon>Boletales</taxon>
        <taxon>Sclerodermatineae</taxon>
        <taxon>Pisolithaceae</taxon>
        <taxon>Pisolithus</taxon>
    </lineage>
</organism>